<dbReference type="EMBL" id="UINC01087729">
    <property type="protein sequence ID" value="SVC37337.1"/>
    <property type="molecule type" value="Genomic_DNA"/>
</dbReference>
<name>A0A382LQ05_9ZZZZ</name>
<proteinExistence type="predicted"/>
<organism evidence="1">
    <name type="scientific">marine metagenome</name>
    <dbReference type="NCBI Taxonomy" id="408172"/>
    <lineage>
        <taxon>unclassified sequences</taxon>
        <taxon>metagenomes</taxon>
        <taxon>ecological metagenomes</taxon>
    </lineage>
</organism>
<accession>A0A382LQ05</accession>
<reference evidence="1" key="1">
    <citation type="submission" date="2018-05" db="EMBL/GenBank/DDBJ databases">
        <authorList>
            <person name="Lanie J.A."/>
            <person name="Ng W.-L."/>
            <person name="Kazmierczak K.M."/>
            <person name="Andrzejewski T.M."/>
            <person name="Davidsen T.M."/>
            <person name="Wayne K.J."/>
            <person name="Tettelin H."/>
            <person name="Glass J.I."/>
            <person name="Rusch D."/>
            <person name="Podicherti R."/>
            <person name="Tsui H.-C.T."/>
            <person name="Winkler M.E."/>
        </authorList>
    </citation>
    <scope>NUCLEOTIDE SEQUENCE</scope>
</reference>
<evidence type="ECO:0000313" key="1">
    <source>
        <dbReference type="EMBL" id="SVC37337.1"/>
    </source>
</evidence>
<sequence>MAVIKLNGSEAAIASASNVGFAKLVRVLNNKGSVQVITHKNAGGTTLGTVTLAAGEIAYIQKAPSDTLTGAATSLAVNVNFAN</sequence>
<gene>
    <name evidence="1" type="ORF">METZ01_LOCUS290191</name>
</gene>
<dbReference type="AlphaFoldDB" id="A0A382LQ05"/>
<protein>
    <submittedName>
        <fullName evidence="1">Uncharacterized protein</fullName>
    </submittedName>
</protein>